<organism evidence="1 2">
    <name type="scientific">Mucilaginibacter galii</name>
    <dbReference type="NCBI Taxonomy" id="2005073"/>
    <lineage>
        <taxon>Bacteria</taxon>
        <taxon>Pseudomonadati</taxon>
        <taxon>Bacteroidota</taxon>
        <taxon>Sphingobacteriia</taxon>
        <taxon>Sphingobacteriales</taxon>
        <taxon>Sphingobacteriaceae</taxon>
        <taxon>Mucilaginibacter</taxon>
    </lineage>
</organism>
<name>A0A917N282_9SPHI</name>
<dbReference type="Proteomes" id="UP000662074">
    <property type="component" value="Unassembled WGS sequence"/>
</dbReference>
<comment type="caution">
    <text evidence="1">The sequence shown here is derived from an EMBL/GenBank/DDBJ whole genome shotgun (WGS) entry which is preliminary data.</text>
</comment>
<keyword evidence="2" id="KW-1185">Reference proteome</keyword>
<dbReference type="RefSeq" id="WP_415783298.1">
    <property type="nucleotide sequence ID" value="NZ_CBCSDW010000019.1"/>
</dbReference>
<dbReference type="EMBL" id="BMDO01000001">
    <property type="protein sequence ID" value="GGI49792.1"/>
    <property type="molecule type" value="Genomic_DNA"/>
</dbReference>
<reference evidence="1" key="2">
    <citation type="submission" date="2020-09" db="EMBL/GenBank/DDBJ databases">
        <authorList>
            <person name="Sun Q."/>
            <person name="Sedlacek I."/>
        </authorList>
    </citation>
    <scope>NUCLEOTIDE SEQUENCE</scope>
    <source>
        <strain evidence="1">CCM 8711</strain>
    </source>
</reference>
<sequence length="185" mass="21108">MLKFVKVKLDTPLNQLQYFLPDDLFLLRADRDAYRNPIAQPSEPLAPIETPTIIDETPVITFKYLGDNQKNFLVLTHYTADEFIAEAHLNALISTVTRINYSLQDLAIVNLAHTQAANWEQLSQFFKPQKLLILGSKALPSNLPALVLNETDQADNCQALYTFAFEEMMGNKENTKAFWNQIKTF</sequence>
<dbReference type="AlphaFoldDB" id="A0A917N282"/>
<proteinExistence type="predicted"/>
<evidence type="ECO:0000313" key="2">
    <source>
        <dbReference type="Proteomes" id="UP000662074"/>
    </source>
</evidence>
<reference evidence="1" key="1">
    <citation type="journal article" date="2014" name="Int. J. Syst. Evol. Microbiol.">
        <title>Complete genome sequence of Corynebacterium casei LMG S-19264T (=DSM 44701T), isolated from a smear-ripened cheese.</title>
        <authorList>
            <consortium name="US DOE Joint Genome Institute (JGI-PGF)"/>
            <person name="Walter F."/>
            <person name="Albersmeier A."/>
            <person name="Kalinowski J."/>
            <person name="Ruckert C."/>
        </authorList>
    </citation>
    <scope>NUCLEOTIDE SEQUENCE</scope>
    <source>
        <strain evidence="1">CCM 8711</strain>
    </source>
</reference>
<gene>
    <name evidence="1" type="ORF">GCM10011425_10040</name>
</gene>
<protein>
    <submittedName>
        <fullName evidence="1">Uncharacterized protein</fullName>
    </submittedName>
</protein>
<accession>A0A917N282</accession>
<evidence type="ECO:0000313" key="1">
    <source>
        <dbReference type="EMBL" id="GGI49792.1"/>
    </source>
</evidence>